<dbReference type="EMBL" id="LN885086">
    <property type="protein sequence ID" value="CUQ65780.1"/>
    <property type="molecule type" value="Genomic_DNA"/>
</dbReference>
<name>A0A0S4KTT5_9BACT</name>
<protein>
    <recommendedName>
        <fullName evidence="3">Cytochrome</fullName>
    </recommendedName>
</protein>
<organism evidence="1 2">
    <name type="scientific">Candidatus Nitrospira inopinata</name>
    <dbReference type="NCBI Taxonomy" id="1715989"/>
    <lineage>
        <taxon>Bacteria</taxon>
        <taxon>Pseudomonadati</taxon>
        <taxon>Nitrospirota</taxon>
        <taxon>Nitrospiria</taxon>
        <taxon>Nitrospirales</taxon>
        <taxon>Nitrospiraceae</taxon>
        <taxon>Nitrospira</taxon>
    </lineage>
</organism>
<gene>
    <name evidence="1" type="ORF">NITINOP_0805</name>
</gene>
<keyword evidence="2" id="KW-1185">Reference proteome</keyword>
<sequence>MHFIVGVMGPAKARKKDLENARLLGELIARRGWAVLTGGRNVGVMDAACEGAKRVGGSLTIGILPTAKDKVSRYVDVPIITEMGSGRNNINVLTSHVVVVCGLTGSGTVSEVALAVKAGRPVVLVAASAADVAFFRKLDKRLVAAADSPEEAIALIMKRLERVHRRPRAVASDGYDGLSV</sequence>
<dbReference type="InterPro" id="IPR041164">
    <property type="entry name" value="LDcluster4"/>
</dbReference>
<reference evidence="2" key="1">
    <citation type="submission" date="2015-09" db="EMBL/GenBank/DDBJ databases">
        <authorList>
            <person name="Daims H."/>
        </authorList>
    </citation>
    <scope>NUCLEOTIDE SEQUENCE [LARGE SCALE GENOMIC DNA]</scope>
</reference>
<dbReference type="GO" id="GO:0005829">
    <property type="term" value="C:cytosol"/>
    <property type="evidence" value="ECO:0007669"/>
    <property type="project" value="TreeGrafter"/>
</dbReference>
<evidence type="ECO:0000313" key="2">
    <source>
        <dbReference type="Proteomes" id="UP000066284"/>
    </source>
</evidence>
<dbReference type="PANTHER" id="PTHR43393:SF3">
    <property type="entry name" value="LYSINE DECARBOXYLASE-LIKE PROTEIN"/>
    <property type="match status" value="1"/>
</dbReference>
<accession>A0A0S4KTT5</accession>
<proteinExistence type="predicted"/>
<dbReference type="Gene3D" id="3.40.50.450">
    <property type="match status" value="1"/>
</dbReference>
<dbReference type="Pfam" id="PF18306">
    <property type="entry name" value="LDcluster4"/>
    <property type="match status" value="1"/>
</dbReference>
<evidence type="ECO:0000313" key="1">
    <source>
        <dbReference type="EMBL" id="CUQ65780.1"/>
    </source>
</evidence>
<dbReference type="RefSeq" id="WP_062483379.1">
    <property type="nucleotide sequence ID" value="NZ_LN885086.1"/>
</dbReference>
<dbReference type="SUPFAM" id="SSF102405">
    <property type="entry name" value="MCP/YpsA-like"/>
    <property type="match status" value="1"/>
</dbReference>
<dbReference type="Proteomes" id="UP000066284">
    <property type="component" value="Chromosome 1"/>
</dbReference>
<evidence type="ECO:0008006" key="3">
    <source>
        <dbReference type="Google" id="ProtNLM"/>
    </source>
</evidence>
<dbReference type="PANTHER" id="PTHR43393">
    <property type="entry name" value="CYTOKININ RIBOSIDE 5'-MONOPHOSPHATE PHOSPHORIBOHYDROLASE"/>
    <property type="match status" value="1"/>
</dbReference>
<dbReference type="InterPro" id="IPR052341">
    <property type="entry name" value="LOG_family_nucleotidases"/>
</dbReference>
<dbReference type="KEGG" id="nio:NITINOP_0805"/>
<dbReference type="STRING" id="1715989.NITINOP_0805"/>
<dbReference type="AlphaFoldDB" id="A0A0S4KTT5"/>